<dbReference type="EMBL" id="OVEO01000003">
    <property type="protein sequence ID" value="SPQ95131.1"/>
    <property type="molecule type" value="Genomic_DNA"/>
</dbReference>
<dbReference type="Proteomes" id="UP000290189">
    <property type="component" value="Unassembled WGS sequence"/>
</dbReference>
<evidence type="ECO:0000313" key="3">
    <source>
        <dbReference type="EMBL" id="SPQ95131.1"/>
    </source>
</evidence>
<dbReference type="AlphaFoldDB" id="A0A0G4ISU7"/>
<evidence type="ECO:0000256" key="1">
    <source>
        <dbReference type="SAM" id="Phobius"/>
    </source>
</evidence>
<feature type="transmembrane region" description="Helical" evidence="1">
    <location>
        <begin position="260"/>
        <end position="278"/>
    </location>
</feature>
<proteinExistence type="predicted"/>
<keyword evidence="1" id="KW-0812">Transmembrane</keyword>
<geneLocation type="mitochondrion" evidence="3"/>
<dbReference type="Proteomes" id="UP000039324">
    <property type="component" value="Unassembled WGS sequence"/>
</dbReference>
<reference evidence="3 5" key="2">
    <citation type="submission" date="2018-03" db="EMBL/GenBank/DDBJ databases">
        <authorList>
            <person name="Fogelqvist J."/>
        </authorList>
    </citation>
    <scope>NUCLEOTIDE SEQUENCE [LARGE SCALE GENOMIC DNA]</scope>
</reference>
<keyword evidence="4" id="KW-1185">Reference proteome</keyword>
<protein>
    <submittedName>
        <fullName evidence="2">Uncharacterized protein</fullName>
    </submittedName>
</protein>
<evidence type="ECO:0000313" key="4">
    <source>
        <dbReference type="Proteomes" id="UP000039324"/>
    </source>
</evidence>
<organism evidence="2 4">
    <name type="scientific">Plasmodiophora brassicae</name>
    <name type="common">Clubroot disease agent</name>
    <dbReference type="NCBI Taxonomy" id="37360"/>
    <lineage>
        <taxon>Eukaryota</taxon>
        <taxon>Sar</taxon>
        <taxon>Rhizaria</taxon>
        <taxon>Endomyxa</taxon>
        <taxon>Phytomyxea</taxon>
        <taxon>Plasmodiophorida</taxon>
        <taxon>Plasmodiophoridae</taxon>
        <taxon>Plasmodiophora</taxon>
    </lineage>
</organism>
<gene>
    <name evidence="2" type="ORF">PBRA_006411</name>
    <name evidence="3" type="ORF">PLBR_LOCUS2346</name>
</gene>
<reference evidence="2 4" key="1">
    <citation type="submission" date="2015-02" db="EMBL/GenBank/DDBJ databases">
        <authorList>
            <person name="Chooi Y.-H."/>
        </authorList>
    </citation>
    <scope>NUCLEOTIDE SEQUENCE [LARGE SCALE GENOMIC DNA]</scope>
    <source>
        <strain evidence="2">E3</strain>
    </source>
</reference>
<feature type="transmembrane region" description="Helical" evidence="1">
    <location>
        <begin position="344"/>
        <end position="368"/>
    </location>
</feature>
<sequence>MLRIPFAAGILAGAILVASVTSTLVEFTIVRPQGNGWKINWVKFLDKSGGLVLCPATMVRGSPSSAHPVTTIVHNDESYWMCKQTDGICWIAVTLDCPEQSAHAISKVVMYEEALPRLIRLAVPSHDAFAVFLHRRIDYGPRHFIARAIGDKRYPSIVPISVPGSLGRGFVRIAMPVAKAGFVASFCVHSSALLNHLLSPKTSRLRRAANAAIGALAGSIMFQAVEDLHGAHKIPLVEQPRGNKPPTKAIAQTRRFGDRALITAALTLGAGVLGYAAADTRSGIERHLSGLGRWSHSEPAVAAAMAEHALAFAAAGAISRAIPKQTHFTKVATLKRHPQRNGPTPVLVAVAAAPIIASLLATVAVLSVL</sequence>
<keyword evidence="1" id="KW-0472">Membrane</keyword>
<name>A0A0G4ISU7_PLABS</name>
<dbReference type="EMBL" id="CDSF01000083">
    <property type="protein sequence ID" value="CEO98297.1"/>
    <property type="molecule type" value="Genomic_DNA"/>
</dbReference>
<keyword evidence="3" id="KW-0496">Mitochondrion</keyword>
<accession>A0A0G4ISU7</accession>
<keyword evidence="1" id="KW-1133">Transmembrane helix</keyword>
<evidence type="ECO:0000313" key="2">
    <source>
        <dbReference type="EMBL" id="CEO98297.1"/>
    </source>
</evidence>
<evidence type="ECO:0000313" key="5">
    <source>
        <dbReference type="Proteomes" id="UP000290189"/>
    </source>
</evidence>